<comment type="similarity">
    <text evidence="1">Belongs to the isochorismatase family.</text>
</comment>
<dbReference type="InterPro" id="IPR036380">
    <property type="entry name" value="Isochorismatase-like_sf"/>
</dbReference>
<dbReference type="EMBL" id="SPLM01000076">
    <property type="protein sequence ID" value="TMW61475.1"/>
    <property type="molecule type" value="Genomic_DNA"/>
</dbReference>
<evidence type="ECO:0008006" key="6">
    <source>
        <dbReference type="Google" id="ProtNLM"/>
    </source>
</evidence>
<dbReference type="SUPFAM" id="SSF52499">
    <property type="entry name" value="Isochorismatase-like hydrolases"/>
    <property type="match status" value="1"/>
</dbReference>
<dbReference type="GO" id="GO:0016787">
    <property type="term" value="F:hydrolase activity"/>
    <property type="evidence" value="ECO:0007669"/>
    <property type="project" value="UniProtKB-KW"/>
</dbReference>
<feature type="signal peptide" evidence="3">
    <location>
        <begin position="1"/>
        <end position="20"/>
    </location>
</feature>
<dbReference type="OrthoDB" id="1739143at2759"/>
<dbReference type="PANTHER" id="PTHR11080:SF2">
    <property type="entry name" value="LD05707P"/>
    <property type="match status" value="1"/>
</dbReference>
<keyword evidence="5" id="KW-1185">Reference proteome</keyword>
<feature type="chain" id="PRO_5035457037" description="Nicotinamidase" evidence="3">
    <location>
        <begin position="21"/>
        <end position="297"/>
    </location>
</feature>
<proteinExistence type="inferred from homology"/>
<comment type="caution">
    <text evidence="4">The sequence shown here is derived from an EMBL/GenBank/DDBJ whole genome shotgun (WGS) entry which is preliminary data.</text>
</comment>
<evidence type="ECO:0000256" key="3">
    <source>
        <dbReference type="SAM" id="SignalP"/>
    </source>
</evidence>
<keyword evidence="3" id="KW-0732">Signal</keyword>
<name>A0A8K1CES0_PYTOL</name>
<evidence type="ECO:0000313" key="5">
    <source>
        <dbReference type="Proteomes" id="UP000794436"/>
    </source>
</evidence>
<sequence length="297" mass="32553">MIKWTSLALAFSLVVGLVAPQATSEAGPMHASRVLEGGLALVVIDQQADFHPGGSLAIPTANEDAERIAKFIDTHADDISQLVFTLDSHQRYHIAHGIFWTNATGSSPDPFTEITHQDIVNGVWSPRDETLKDYVLAYTSALESSKKFVLNIWPEHCIIGTPGHNIVSNVHAAALEWAKKKKMGIQYVLKGTNSFTEHYSALRAEYELSYDPATKLNQELIDNLAKASKVAIVGEALSHCVNYSVRDLVADWPASRRKDLYVFTDCSSAVTGFESVGEEFVADMKTAGLNVIKSTEF</sequence>
<gene>
    <name evidence="4" type="ORF">Poli38472_012666</name>
</gene>
<evidence type="ECO:0000256" key="2">
    <source>
        <dbReference type="ARBA" id="ARBA00022801"/>
    </source>
</evidence>
<organism evidence="4 5">
    <name type="scientific">Pythium oligandrum</name>
    <name type="common">Mycoparasitic fungus</name>
    <dbReference type="NCBI Taxonomy" id="41045"/>
    <lineage>
        <taxon>Eukaryota</taxon>
        <taxon>Sar</taxon>
        <taxon>Stramenopiles</taxon>
        <taxon>Oomycota</taxon>
        <taxon>Peronosporomycetes</taxon>
        <taxon>Pythiales</taxon>
        <taxon>Pythiaceae</taxon>
        <taxon>Pythium</taxon>
    </lineage>
</organism>
<evidence type="ECO:0000256" key="1">
    <source>
        <dbReference type="ARBA" id="ARBA00006336"/>
    </source>
</evidence>
<accession>A0A8K1CES0</accession>
<protein>
    <recommendedName>
        <fullName evidence="6">Nicotinamidase</fullName>
    </recommendedName>
</protein>
<keyword evidence="2" id="KW-0378">Hydrolase</keyword>
<reference evidence="4" key="1">
    <citation type="submission" date="2019-03" db="EMBL/GenBank/DDBJ databases">
        <title>Long read genome sequence of the mycoparasitic Pythium oligandrum ATCC 38472 isolated from sugarbeet rhizosphere.</title>
        <authorList>
            <person name="Gaulin E."/>
        </authorList>
    </citation>
    <scope>NUCLEOTIDE SEQUENCE</scope>
    <source>
        <strain evidence="4">ATCC 38472_TT</strain>
    </source>
</reference>
<dbReference type="Gene3D" id="3.40.50.850">
    <property type="entry name" value="Isochorismatase-like"/>
    <property type="match status" value="1"/>
</dbReference>
<evidence type="ECO:0000313" key="4">
    <source>
        <dbReference type="EMBL" id="TMW61475.1"/>
    </source>
</evidence>
<dbReference type="Proteomes" id="UP000794436">
    <property type="component" value="Unassembled WGS sequence"/>
</dbReference>
<dbReference type="InterPro" id="IPR052347">
    <property type="entry name" value="Isochorismatase_Nicotinamidase"/>
</dbReference>
<dbReference type="PANTHER" id="PTHR11080">
    <property type="entry name" value="PYRAZINAMIDASE/NICOTINAMIDASE"/>
    <property type="match status" value="1"/>
</dbReference>
<dbReference type="AlphaFoldDB" id="A0A8K1CES0"/>